<keyword evidence="7 14" id="KW-0368">Histidine biosynthesis</keyword>
<accession>A0A4S1WST4</accession>
<dbReference type="OrthoDB" id="9781903at2"/>
<dbReference type="PANTHER" id="PTHR21235:SF2">
    <property type="entry name" value="IMIDAZOLE GLYCEROL PHOSPHATE SYNTHASE HISHF"/>
    <property type="match status" value="1"/>
</dbReference>
<keyword evidence="6 14" id="KW-0028">Amino-acid biosynthesis</keyword>
<organism evidence="15 16">
    <name type="scientific">Sphingomonas naasensis</name>
    <dbReference type="NCBI Taxonomy" id="1344951"/>
    <lineage>
        <taxon>Bacteria</taxon>
        <taxon>Pseudomonadati</taxon>
        <taxon>Pseudomonadota</taxon>
        <taxon>Alphaproteobacteria</taxon>
        <taxon>Sphingomonadales</taxon>
        <taxon>Sphingomonadaceae</taxon>
        <taxon>Sphingomonas</taxon>
    </lineage>
</organism>
<reference evidence="15 16" key="1">
    <citation type="submission" date="2019-04" db="EMBL/GenBank/DDBJ databases">
        <title>Sphingomonas psychrotolerans sp. nov., isolated from soil in the Tianshan Mountains, Xinjiang, China.</title>
        <authorList>
            <person name="Luo Y."/>
            <person name="Sheng H."/>
        </authorList>
    </citation>
    <scope>NUCLEOTIDE SEQUENCE [LARGE SCALE GENOMIC DNA]</scope>
    <source>
        <strain evidence="15 16">KIS18-15</strain>
    </source>
</reference>
<evidence type="ECO:0000256" key="4">
    <source>
        <dbReference type="ARBA" id="ARBA00012809"/>
    </source>
</evidence>
<comment type="subunit">
    <text evidence="3">Heterodimer of HisH and HisF.</text>
</comment>
<dbReference type="InterPro" id="IPR011060">
    <property type="entry name" value="RibuloseP-bd_barrel"/>
</dbReference>
<dbReference type="Pfam" id="PF00977">
    <property type="entry name" value="His_biosynth"/>
    <property type="match status" value="1"/>
</dbReference>
<dbReference type="AlphaFoldDB" id="A0A4S1WST4"/>
<dbReference type="GO" id="GO:0000105">
    <property type="term" value="P:L-histidine biosynthetic process"/>
    <property type="evidence" value="ECO:0007669"/>
    <property type="project" value="UniProtKB-UniPathway"/>
</dbReference>
<dbReference type="CDD" id="cd04731">
    <property type="entry name" value="HisF"/>
    <property type="match status" value="1"/>
</dbReference>
<dbReference type="EC" id="4.3.2.10" evidence="4"/>
<comment type="function">
    <text evidence="9">IGPS catalyzes the conversion of PRFAR and glutamine to IGP, AICAR and glutamate. The HisF subunit catalyzes the cyclization activity that produces IGP and AICAR from PRFAR using the ammonia provided by the HisH subunit.</text>
</comment>
<dbReference type="InterPro" id="IPR013785">
    <property type="entry name" value="Aldolase_TIM"/>
</dbReference>
<dbReference type="SUPFAM" id="SSF51366">
    <property type="entry name" value="Ribulose-phoshate binding barrel"/>
    <property type="match status" value="1"/>
</dbReference>
<dbReference type="InterPro" id="IPR050064">
    <property type="entry name" value="IGPS_HisA/HisF"/>
</dbReference>
<dbReference type="EMBL" id="SRXU01000001">
    <property type="protein sequence ID" value="TGX46474.1"/>
    <property type="molecule type" value="Genomic_DNA"/>
</dbReference>
<dbReference type="Proteomes" id="UP000309848">
    <property type="component" value="Unassembled WGS sequence"/>
</dbReference>
<evidence type="ECO:0000256" key="12">
    <source>
        <dbReference type="ARBA" id="ARBA00032401"/>
    </source>
</evidence>
<dbReference type="RefSeq" id="WP_135983086.1">
    <property type="nucleotide sequence ID" value="NZ_JAASQM010000001.1"/>
</dbReference>
<name>A0A4S1WST4_9SPHN</name>
<protein>
    <recommendedName>
        <fullName evidence="5">Imidazole glycerol phosphate synthase subunit HisF</fullName>
        <ecNumber evidence="4">4.3.2.10</ecNumber>
    </recommendedName>
    <alternativeName>
        <fullName evidence="10">IGP synthase cyclase subunit</fullName>
    </alternativeName>
    <alternativeName>
        <fullName evidence="11">IGP synthase subunit HisF</fullName>
    </alternativeName>
    <alternativeName>
        <fullName evidence="12">ImGP synthase subunit HisF</fullName>
    </alternativeName>
</protein>
<evidence type="ECO:0000256" key="13">
    <source>
        <dbReference type="ARBA" id="ARBA00047838"/>
    </source>
</evidence>
<proteinExistence type="inferred from homology"/>
<dbReference type="Gene3D" id="3.20.20.70">
    <property type="entry name" value="Aldolase class I"/>
    <property type="match status" value="1"/>
</dbReference>
<dbReference type="PANTHER" id="PTHR21235">
    <property type="entry name" value="IMIDAZOLE GLYCEROL PHOSPHATE SYNTHASE SUBUNIT HISF/H IGP SYNTHASE SUBUNIT HISF/H"/>
    <property type="match status" value="1"/>
</dbReference>
<evidence type="ECO:0000256" key="3">
    <source>
        <dbReference type="ARBA" id="ARBA00011152"/>
    </source>
</evidence>
<keyword evidence="8 15" id="KW-0456">Lyase</keyword>
<dbReference type="GO" id="GO:0016829">
    <property type="term" value="F:lyase activity"/>
    <property type="evidence" value="ECO:0007669"/>
    <property type="project" value="UniProtKB-KW"/>
</dbReference>
<evidence type="ECO:0000256" key="5">
    <source>
        <dbReference type="ARBA" id="ARBA00016318"/>
    </source>
</evidence>
<evidence type="ECO:0000256" key="11">
    <source>
        <dbReference type="ARBA" id="ARBA00031409"/>
    </source>
</evidence>
<evidence type="ECO:0000256" key="1">
    <source>
        <dbReference type="ARBA" id="ARBA00005091"/>
    </source>
</evidence>
<dbReference type="UniPathway" id="UPA00031">
    <property type="reaction ID" value="UER00010"/>
</dbReference>
<evidence type="ECO:0000256" key="10">
    <source>
        <dbReference type="ARBA" id="ARBA00030264"/>
    </source>
</evidence>
<dbReference type="InterPro" id="IPR006062">
    <property type="entry name" value="His_biosynth"/>
</dbReference>
<evidence type="ECO:0000256" key="14">
    <source>
        <dbReference type="RuleBase" id="RU003657"/>
    </source>
</evidence>
<gene>
    <name evidence="15" type="primary">hisF</name>
    <name evidence="15" type="ORF">E5A74_04825</name>
</gene>
<dbReference type="InterPro" id="IPR004651">
    <property type="entry name" value="HisF"/>
</dbReference>
<comment type="caution">
    <text evidence="15">The sequence shown here is derived from an EMBL/GenBank/DDBJ whole genome shotgun (WGS) entry which is preliminary data.</text>
</comment>
<comment type="similarity">
    <text evidence="2 14">Belongs to the HisA/HisF family.</text>
</comment>
<evidence type="ECO:0000256" key="7">
    <source>
        <dbReference type="ARBA" id="ARBA00023102"/>
    </source>
</evidence>
<dbReference type="GO" id="GO:0000107">
    <property type="term" value="F:imidazoleglycerol-phosphate synthase activity"/>
    <property type="evidence" value="ECO:0007669"/>
    <property type="project" value="InterPro"/>
</dbReference>
<comment type="catalytic activity">
    <reaction evidence="13">
        <text>5-[(5-phospho-1-deoxy-D-ribulos-1-ylimino)methylamino]-1-(5-phospho-beta-D-ribosyl)imidazole-4-carboxamide + L-glutamine = D-erythro-1-(imidazol-4-yl)glycerol 3-phosphate + 5-amino-1-(5-phospho-beta-D-ribosyl)imidazole-4-carboxamide + L-glutamate + H(+)</text>
        <dbReference type="Rhea" id="RHEA:24793"/>
        <dbReference type="ChEBI" id="CHEBI:15378"/>
        <dbReference type="ChEBI" id="CHEBI:29985"/>
        <dbReference type="ChEBI" id="CHEBI:58278"/>
        <dbReference type="ChEBI" id="CHEBI:58359"/>
        <dbReference type="ChEBI" id="CHEBI:58475"/>
        <dbReference type="ChEBI" id="CHEBI:58525"/>
        <dbReference type="EC" id="4.3.2.10"/>
    </reaction>
</comment>
<comment type="pathway">
    <text evidence="1">Amino-acid biosynthesis; L-histidine biosynthesis; L-histidine from 5-phospho-alpha-D-ribose 1-diphosphate: step 5/9.</text>
</comment>
<evidence type="ECO:0000313" key="15">
    <source>
        <dbReference type="EMBL" id="TGX46474.1"/>
    </source>
</evidence>
<evidence type="ECO:0000256" key="8">
    <source>
        <dbReference type="ARBA" id="ARBA00023239"/>
    </source>
</evidence>
<evidence type="ECO:0000313" key="16">
    <source>
        <dbReference type="Proteomes" id="UP000309848"/>
    </source>
</evidence>
<evidence type="ECO:0000256" key="6">
    <source>
        <dbReference type="ARBA" id="ARBA00022605"/>
    </source>
</evidence>
<sequence length="265" mass="28451">MLRTRVIPALLLRDESLVKTERFGRFRYIGDPCNTVRIFNELEVDELAFLDISATPAGRAPNFALLEDIASECFMPLAYGGGIRSGEDAARVFGIGFEKVIVNSQAFERPEVIGEIARVFGNQAVVASIDVRRDWRGKERVASRGGRKRHRVDVVDWAVEMERRGAGEILLTSIDREGTWAGFDLDLITRVSSAVSVPVIAQGGAGTVVDLKCAVGAGASAVAVGSMVVFQGKGKGVLVSFPGAADLEMIPAPFRDTATVPEGAK</sequence>
<evidence type="ECO:0000256" key="2">
    <source>
        <dbReference type="ARBA" id="ARBA00009667"/>
    </source>
</evidence>
<dbReference type="NCBIfam" id="NF038364">
    <property type="entry name" value="AglZ_HisF2_fam"/>
    <property type="match status" value="1"/>
</dbReference>
<evidence type="ECO:0000256" key="9">
    <source>
        <dbReference type="ARBA" id="ARBA00025475"/>
    </source>
</evidence>
<keyword evidence="16" id="KW-1185">Reference proteome</keyword>